<dbReference type="Proteomes" id="UP000268891">
    <property type="component" value="Unassembled WGS sequence"/>
</dbReference>
<evidence type="ECO:0000313" key="2">
    <source>
        <dbReference type="Proteomes" id="UP000268891"/>
    </source>
</evidence>
<dbReference type="EMBL" id="RRZR01000020">
    <property type="protein sequence ID" value="RRR44620.1"/>
    <property type="molecule type" value="Genomic_DNA"/>
</dbReference>
<gene>
    <name evidence="1" type="ORF">EHH44_11305</name>
</gene>
<proteinExistence type="predicted"/>
<protein>
    <submittedName>
        <fullName evidence="1">TetR/AcrR family transcriptional regulator</fullName>
    </submittedName>
</protein>
<evidence type="ECO:0000313" key="1">
    <source>
        <dbReference type="EMBL" id="RRR44620.1"/>
    </source>
</evidence>
<comment type="caution">
    <text evidence="1">The sequence shown here is derived from an EMBL/GenBank/DDBJ whole genome shotgun (WGS) entry which is preliminary data.</text>
</comment>
<accession>A0ACD2EN02</accession>
<organism evidence="1 2">
    <name type="scientific">Mycolicibacter terrae</name>
    <dbReference type="NCBI Taxonomy" id="1788"/>
    <lineage>
        <taxon>Bacteria</taxon>
        <taxon>Bacillati</taxon>
        <taxon>Actinomycetota</taxon>
        <taxon>Actinomycetes</taxon>
        <taxon>Mycobacteriales</taxon>
        <taxon>Mycobacteriaceae</taxon>
        <taxon>Mycolicibacter</taxon>
    </lineage>
</organism>
<keyword evidence="2" id="KW-1185">Reference proteome</keyword>
<reference evidence="1" key="1">
    <citation type="submission" date="2018-11" db="EMBL/GenBank/DDBJ databases">
        <authorList>
            <person name="Sattar A."/>
            <person name="Zunita Z."/>
            <person name="Jalila A."/>
            <person name="Saleha A.A."/>
        </authorList>
    </citation>
    <scope>NUCLEOTIDE SEQUENCE</scope>
    <source>
        <strain evidence="1">F12-74</strain>
    </source>
</reference>
<name>A0ACD2EN02_9MYCO</name>
<sequence>MVPVTAQTSETPAQSIGSNTVTGRATSGRSPAGGRPYGNVEVKPAILNAALDLFTERGPAATSIRDIAARAGVNHGLVFRHFGTKQQLIGAVLDHLDQLVFDRIAEGGPELDWAIGLQSQLVAQASLAGYSPGELQSHFPGIALLVKRLQSQGADLTEARATAAHIVALQLSWHLFEPYLRSSADLQAMDAEQLHQSIRAAIDHIAAPYSVEPDNDADIDE</sequence>